<dbReference type="PANTHER" id="PTHR43751:SF3">
    <property type="entry name" value="SULFATASE N-TERMINAL DOMAIN-CONTAINING PROTEIN"/>
    <property type="match status" value="1"/>
</dbReference>
<evidence type="ECO:0000256" key="2">
    <source>
        <dbReference type="SAM" id="Phobius"/>
    </source>
</evidence>
<organism evidence="4 5">
    <name type="scientific">Lagenidium giganteum</name>
    <dbReference type="NCBI Taxonomy" id="4803"/>
    <lineage>
        <taxon>Eukaryota</taxon>
        <taxon>Sar</taxon>
        <taxon>Stramenopiles</taxon>
        <taxon>Oomycota</taxon>
        <taxon>Peronosporomycetes</taxon>
        <taxon>Pythiales</taxon>
        <taxon>Pythiaceae</taxon>
    </lineage>
</organism>
<dbReference type="InterPro" id="IPR000917">
    <property type="entry name" value="Sulfatase_N"/>
</dbReference>
<feature type="region of interest" description="Disordered" evidence="1">
    <location>
        <begin position="1"/>
        <end position="44"/>
    </location>
</feature>
<feature type="transmembrane region" description="Helical" evidence="2">
    <location>
        <begin position="183"/>
        <end position="206"/>
    </location>
</feature>
<gene>
    <name evidence="4" type="ORF">N0F65_005280</name>
</gene>
<feature type="transmembrane region" description="Helical" evidence="2">
    <location>
        <begin position="127"/>
        <end position="148"/>
    </location>
</feature>
<dbReference type="EMBL" id="DAKRPA010000084">
    <property type="protein sequence ID" value="DAZ99378.1"/>
    <property type="molecule type" value="Genomic_DNA"/>
</dbReference>
<evidence type="ECO:0000256" key="1">
    <source>
        <dbReference type="SAM" id="MobiDB-lite"/>
    </source>
</evidence>
<dbReference type="CDD" id="cd16015">
    <property type="entry name" value="LTA_synthase"/>
    <property type="match status" value="1"/>
</dbReference>
<dbReference type="Pfam" id="PF00884">
    <property type="entry name" value="Sulfatase"/>
    <property type="match status" value="1"/>
</dbReference>
<feature type="transmembrane region" description="Helical" evidence="2">
    <location>
        <begin position="250"/>
        <end position="270"/>
    </location>
</feature>
<sequence>MQTSELHGSPSARIVFSNGNHELSPRRKQSAPVMDLEYNDDDTPTRAHRISSDVDAAPHPDHQATGWKKARYMCERVMQRKPFLNWFFVYLFMMIYFFSYRCVVMSVVIQTFGAPADNTAGTKFKGIMLGLLEDFVLVTYMVVLLWAVDMCIAQANAFKSTTHMNGCIDCCTSMETSARIQVVLFRVVRFFVYLMLFVICIGPFSADTILMRTRQMRFTFEWVKMYFNDKSAASNLQVAEEELAIMRKTVIVTVLYALAFSTFAVMWIDLSKWNPAHIVRPRGVRSTIDVNEPMLDLPESPAYSNLEQGTEQKIKAAELEESKQNRDSEAASRRWNVKDKRTWLNAGFVVIFTVFFLILMPVIVLALAAGTSHVVSNIGLNTTLNEPFRIWFKKEFPPSQVSGDITSGSNIYIHGATELYEPFGEDVLYRKTKGFRGQLAFDVKVDPKDPPNVLVLVVESFRYHDSQYMVGNNTYLLKNKNITVTPNFDRWAKRGIGFHNFWSSYRTSRSVESILFGQLPYDSVTDSGTTGGRKSVELSGMPQFFKAKGYHPMFTSGCRTDYDQWDKFLPAHGFDEVLSVDEFKALCEKDLGIDPKDWSGENGGAARAHSYWGVHDDLALQVLGNIMKNQTDDQKARMKKGEPKKPFFINHYTITSHVPYWDRPKWFADYKIPVDLSPLYEGEKEKDTIKRYVELRYFQDMALGQFMDRMEKEGILDDTIVLIMGDHGQAPELGTDNPEPRQMSCTRVAGALIAEGRLGKAAGMIIDDATEQYDMLNTLMDIVGVPEEGFIQSGIGRSLKRKIPFGERVVWSNNPAKKFAVIKGNHRIEYDRVSSEISVYDAQKDHDQKNDLYPSMTQDEKDEITKLRDAGRHLNMYFKERWEKKCILKESC</sequence>
<keyword evidence="2" id="KW-1133">Transmembrane helix</keyword>
<dbReference type="PANTHER" id="PTHR43751">
    <property type="entry name" value="SULFATASE"/>
    <property type="match status" value="1"/>
</dbReference>
<evidence type="ECO:0000313" key="4">
    <source>
        <dbReference type="EMBL" id="DAZ99378.1"/>
    </source>
</evidence>
<keyword evidence="2" id="KW-0472">Membrane</keyword>
<accession>A0AAV2YZZ1</accession>
<evidence type="ECO:0000259" key="3">
    <source>
        <dbReference type="Pfam" id="PF00884"/>
    </source>
</evidence>
<keyword evidence="5" id="KW-1185">Reference proteome</keyword>
<protein>
    <recommendedName>
        <fullName evidence="3">Sulfatase N-terminal domain-containing protein</fullName>
    </recommendedName>
</protein>
<evidence type="ECO:0000313" key="5">
    <source>
        <dbReference type="Proteomes" id="UP001146120"/>
    </source>
</evidence>
<feature type="transmembrane region" description="Helical" evidence="2">
    <location>
        <begin position="83"/>
        <end position="107"/>
    </location>
</feature>
<feature type="domain" description="Sulfatase N-terminal" evidence="3">
    <location>
        <begin position="451"/>
        <end position="783"/>
    </location>
</feature>
<reference evidence="4" key="2">
    <citation type="journal article" date="2023" name="Microbiol Resour">
        <title>Decontamination and Annotation of the Draft Genome Sequence of the Oomycete Lagenidium giganteum ARSEF 373.</title>
        <authorList>
            <person name="Morgan W.R."/>
            <person name="Tartar A."/>
        </authorList>
    </citation>
    <scope>NUCLEOTIDE SEQUENCE</scope>
    <source>
        <strain evidence="4">ARSEF 373</strain>
    </source>
</reference>
<feature type="transmembrane region" description="Helical" evidence="2">
    <location>
        <begin position="343"/>
        <end position="368"/>
    </location>
</feature>
<dbReference type="InterPro" id="IPR017850">
    <property type="entry name" value="Alkaline_phosphatase_core_sf"/>
</dbReference>
<proteinExistence type="predicted"/>
<dbReference type="SUPFAM" id="SSF53649">
    <property type="entry name" value="Alkaline phosphatase-like"/>
    <property type="match status" value="1"/>
</dbReference>
<dbReference type="InterPro" id="IPR052701">
    <property type="entry name" value="GAG_Ulvan_Degrading_Sulfatases"/>
</dbReference>
<reference evidence="4" key="1">
    <citation type="submission" date="2022-11" db="EMBL/GenBank/DDBJ databases">
        <authorList>
            <person name="Morgan W.R."/>
            <person name="Tartar A."/>
        </authorList>
    </citation>
    <scope>NUCLEOTIDE SEQUENCE</scope>
    <source>
        <strain evidence="4">ARSEF 373</strain>
    </source>
</reference>
<dbReference type="Proteomes" id="UP001146120">
    <property type="component" value="Unassembled WGS sequence"/>
</dbReference>
<dbReference type="Gene3D" id="3.40.720.10">
    <property type="entry name" value="Alkaline Phosphatase, subunit A"/>
    <property type="match status" value="1"/>
</dbReference>
<dbReference type="AlphaFoldDB" id="A0AAV2YZZ1"/>
<keyword evidence="2" id="KW-0812">Transmembrane</keyword>
<name>A0AAV2YZZ1_9STRA</name>
<comment type="caution">
    <text evidence="4">The sequence shown here is derived from an EMBL/GenBank/DDBJ whole genome shotgun (WGS) entry which is preliminary data.</text>
</comment>